<feature type="non-terminal residue" evidence="3">
    <location>
        <position position="144"/>
    </location>
</feature>
<evidence type="ECO:0000313" key="4">
    <source>
        <dbReference type="Proteomes" id="UP000027222"/>
    </source>
</evidence>
<organism evidence="3 4">
    <name type="scientific">Galerina marginata (strain CBS 339.88)</name>
    <dbReference type="NCBI Taxonomy" id="685588"/>
    <lineage>
        <taxon>Eukaryota</taxon>
        <taxon>Fungi</taxon>
        <taxon>Dikarya</taxon>
        <taxon>Basidiomycota</taxon>
        <taxon>Agaricomycotina</taxon>
        <taxon>Agaricomycetes</taxon>
        <taxon>Agaricomycetidae</taxon>
        <taxon>Agaricales</taxon>
        <taxon>Agaricineae</taxon>
        <taxon>Strophariaceae</taxon>
        <taxon>Galerina</taxon>
    </lineage>
</organism>
<protein>
    <recommendedName>
        <fullName evidence="1">ATP-dependent DNA helicase</fullName>
        <ecNumber evidence="1">5.6.2.3</ecNumber>
    </recommendedName>
</protein>
<dbReference type="EMBL" id="KL142397">
    <property type="protein sequence ID" value="KDR70316.1"/>
    <property type="molecule type" value="Genomic_DNA"/>
</dbReference>
<dbReference type="GO" id="GO:0000723">
    <property type="term" value="P:telomere maintenance"/>
    <property type="evidence" value="ECO:0007669"/>
    <property type="project" value="InterPro"/>
</dbReference>
<comment type="cofactor">
    <cofactor evidence="1">
        <name>Mg(2+)</name>
        <dbReference type="ChEBI" id="CHEBI:18420"/>
    </cofactor>
</comment>
<dbReference type="GO" id="GO:0016887">
    <property type="term" value="F:ATP hydrolysis activity"/>
    <property type="evidence" value="ECO:0007669"/>
    <property type="project" value="RHEA"/>
</dbReference>
<reference evidence="4" key="1">
    <citation type="journal article" date="2014" name="Proc. Natl. Acad. Sci. U.S.A.">
        <title>Extensive sampling of basidiomycete genomes demonstrates inadequacy of the white-rot/brown-rot paradigm for wood decay fungi.</title>
        <authorList>
            <person name="Riley R."/>
            <person name="Salamov A.A."/>
            <person name="Brown D.W."/>
            <person name="Nagy L.G."/>
            <person name="Floudas D."/>
            <person name="Held B.W."/>
            <person name="Levasseur A."/>
            <person name="Lombard V."/>
            <person name="Morin E."/>
            <person name="Otillar R."/>
            <person name="Lindquist E.A."/>
            <person name="Sun H."/>
            <person name="LaButti K.M."/>
            <person name="Schmutz J."/>
            <person name="Jabbour D."/>
            <person name="Luo H."/>
            <person name="Baker S.E."/>
            <person name="Pisabarro A.G."/>
            <person name="Walton J.D."/>
            <person name="Blanchette R.A."/>
            <person name="Henrissat B."/>
            <person name="Martin F."/>
            <person name="Cullen D."/>
            <person name="Hibbett D.S."/>
            <person name="Grigoriev I.V."/>
        </authorList>
    </citation>
    <scope>NUCLEOTIDE SEQUENCE [LARGE SCALE GENOMIC DNA]</scope>
    <source>
        <strain evidence="4">CBS 339.88</strain>
    </source>
</reference>
<dbReference type="GO" id="GO:0043139">
    <property type="term" value="F:5'-3' DNA helicase activity"/>
    <property type="evidence" value="ECO:0007669"/>
    <property type="project" value="UniProtKB-EC"/>
</dbReference>
<keyword evidence="4" id="KW-1185">Reference proteome</keyword>
<accession>A0A067SHD4</accession>
<dbReference type="HOGENOM" id="CLU_001324_9_4_1"/>
<feature type="domain" description="DNA helicase Pif1-like DEAD-box helicase" evidence="2">
    <location>
        <begin position="39"/>
        <end position="144"/>
    </location>
</feature>
<dbReference type="Pfam" id="PF05970">
    <property type="entry name" value="PIF1"/>
    <property type="match status" value="1"/>
</dbReference>
<evidence type="ECO:0000256" key="1">
    <source>
        <dbReference type="RuleBase" id="RU363044"/>
    </source>
</evidence>
<keyword evidence="1" id="KW-0378">Hydrolase</keyword>
<evidence type="ECO:0000259" key="2">
    <source>
        <dbReference type="Pfam" id="PF05970"/>
    </source>
</evidence>
<dbReference type="PANTHER" id="PTHR10492:SF57">
    <property type="entry name" value="ATP-DEPENDENT DNA HELICASE"/>
    <property type="match status" value="1"/>
</dbReference>
<keyword evidence="1" id="KW-0234">DNA repair</keyword>
<dbReference type="STRING" id="685588.A0A067SHD4"/>
<keyword evidence="1" id="KW-0547">Nucleotide-binding</keyword>
<dbReference type="GO" id="GO:0006310">
    <property type="term" value="P:DNA recombination"/>
    <property type="evidence" value="ECO:0007669"/>
    <property type="project" value="UniProtKB-KW"/>
</dbReference>
<dbReference type="InterPro" id="IPR010285">
    <property type="entry name" value="DNA_helicase_pif1-like_DEAD"/>
</dbReference>
<dbReference type="AlphaFoldDB" id="A0A067SHD4"/>
<dbReference type="Gene3D" id="3.40.50.300">
    <property type="entry name" value="P-loop containing nucleotide triphosphate hydrolases"/>
    <property type="match status" value="1"/>
</dbReference>
<keyword evidence="1" id="KW-0067">ATP-binding</keyword>
<gene>
    <name evidence="3" type="ORF">GALMADRAFT_40373</name>
</gene>
<proteinExistence type="inferred from homology"/>
<sequence>MPQPQENWDAMIGNRLIAEQRNYDMAHEEQLAAQRIPTLNAGQQAAFDCIVAAVTNKTGQCFFLHGPGGTGKTYVYNTLCHYFRGQGKIVLCVASSGIAALLLLGGRTAHSSFKIPLKVHESSTCSIGKNSDLAELIRITDLVI</sequence>
<comment type="similarity">
    <text evidence="1">Belongs to the helicase family.</text>
</comment>
<evidence type="ECO:0000313" key="3">
    <source>
        <dbReference type="EMBL" id="KDR70316.1"/>
    </source>
</evidence>
<keyword evidence="1" id="KW-0227">DNA damage</keyword>
<dbReference type="Proteomes" id="UP000027222">
    <property type="component" value="Unassembled WGS sequence"/>
</dbReference>
<keyword evidence="1" id="KW-0347">Helicase</keyword>
<keyword evidence="1" id="KW-0233">DNA recombination</keyword>
<dbReference type="OrthoDB" id="3366231at2759"/>
<comment type="catalytic activity">
    <reaction evidence="1">
        <text>ATP + H2O = ADP + phosphate + H(+)</text>
        <dbReference type="Rhea" id="RHEA:13065"/>
        <dbReference type="ChEBI" id="CHEBI:15377"/>
        <dbReference type="ChEBI" id="CHEBI:15378"/>
        <dbReference type="ChEBI" id="CHEBI:30616"/>
        <dbReference type="ChEBI" id="CHEBI:43474"/>
        <dbReference type="ChEBI" id="CHEBI:456216"/>
        <dbReference type="EC" id="5.6.2.3"/>
    </reaction>
</comment>
<dbReference type="EC" id="5.6.2.3" evidence="1"/>
<dbReference type="GO" id="GO:0005524">
    <property type="term" value="F:ATP binding"/>
    <property type="evidence" value="ECO:0007669"/>
    <property type="project" value="UniProtKB-KW"/>
</dbReference>
<dbReference type="InterPro" id="IPR027417">
    <property type="entry name" value="P-loop_NTPase"/>
</dbReference>
<dbReference type="PANTHER" id="PTHR10492">
    <property type="match status" value="1"/>
</dbReference>
<dbReference type="SUPFAM" id="SSF52540">
    <property type="entry name" value="P-loop containing nucleoside triphosphate hydrolases"/>
    <property type="match status" value="1"/>
</dbReference>
<name>A0A067SHD4_GALM3</name>
<dbReference type="GO" id="GO:0006281">
    <property type="term" value="P:DNA repair"/>
    <property type="evidence" value="ECO:0007669"/>
    <property type="project" value="UniProtKB-KW"/>
</dbReference>